<accession>A0AAV6Q922</accession>
<sequence length="155" mass="17555">MYTLPKGQTGTPTATYNSTERDHNFLQVHNCIQKDLKDSGNSANRRTTPFKIHWVGKKTQDANFMSDSCEIFQNLQCPPDDDSTLFCRIQEYDIALFWHGGIYMERRAAGAFDHGDLTNIHKSSIAICVSAINPAEAGLSRLSHFAEQDRLSRMR</sequence>
<comment type="caution">
    <text evidence="1">The sequence shown here is derived from an EMBL/GenBank/DDBJ whole genome shotgun (WGS) entry which is preliminary data.</text>
</comment>
<dbReference type="Proteomes" id="UP000693946">
    <property type="component" value="Linkage Group LG6"/>
</dbReference>
<dbReference type="EMBL" id="JAGKHQ010000018">
    <property type="protein sequence ID" value="KAG7485581.1"/>
    <property type="molecule type" value="Genomic_DNA"/>
</dbReference>
<keyword evidence="2" id="KW-1185">Reference proteome</keyword>
<dbReference type="AlphaFoldDB" id="A0AAV6Q922"/>
<protein>
    <submittedName>
        <fullName evidence="1">Voltage-dependent calcium channel gamma-2 subunit-like</fullName>
    </submittedName>
</protein>
<gene>
    <name evidence="1" type="ORF">JOB18_013814</name>
</gene>
<organism evidence="1 2">
    <name type="scientific">Solea senegalensis</name>
    <name type="common">Senegalese sole</name>
    <dbReference type="NCBI Taxonomy" id="28829"/>
    <lineage>
        <taxon>Eukaryota</taxon>
        <taxon>Metazoa</taxon>
        <taxon>Chordata</taxon>
        <taxon>Craniata</taxon>
        <taxon>Vertebrata</taxon>
        <taxon>Euteleostomi</taxon>
        <taxon>Actinopterygii</taxon>
        <taxon>Neopterygii</taxon>
        <taxon>Teleostei</taxon>
        <taxon>Neoteleostei</taxon>
        <taxon>Acanthomorphata</taxon>
        <taxon>Carangaria</taxon>
        <taxon>Pleuronectiformes</taxon>
        <taxon>Pleuronectoidei</taxon>
        <taxon>Soleidae</taxon>
        <taxon>Solea</taxon>
    </lineage>
</organism>
<evidence type="ECO:0000313" key="2">
    <source>
        <dbReference type="Proteomes" id="UP000693946"/>
    </source>
</evidence>
<evidence type="ECO:0000313" key="1">
    <source>
        <dbReference type="EMBL" id="KAG7485581.1"/>
    </source>
</evidence>
<proteinExistence type="predicted"/>
<reference evidence="1 2" key="1">
    <citation type="journal article" date="2021" name="Sci. Rep.">
        <title>Chromosome anchoring in Senegalese sole (Solea senegalensis) reveals sex-associated markers and genome rearrangements in flatfish.</title>
        <authorList>
            <person name="Guerrero-Cozar I."/>
            <person name="Gomez-Garrido J."/>
            <person name="Berbel C."/>
            <person name="Martinez-Blanch J.F."/>
            <person name="Alioto T."/>
            <person name="Claros M.G."/>
            <person name="Gagnaire P.A."/>
            <person name="Manchado M."/>
        </authorList>
    </citation>
    <scope>NUCLEOTIDE SEQUENCE [LARGE SCALE GENOMIC DNA]</scope>
    <source>
        <strain evidence="1">Sse05_10M</strain>
    </source>
</reference>
<name>A0AAV6Q922_SOLSE</name>